<dbReference type="EMBL" id="BMGI01000002">
    <property type="protein sequence ID" value="GGD33402.1"/>
    <property type="molecule type" value="Genomic_DNA"/>
</dbReference>
<proteinExistence type="predicted"/>
<dbReference type="InterPro" id="IPR038056">
    <property type="entry name" value="YjbR-like_sf"/>
</dbReference>
<protein>
    <recommendedName>
        <fullName evidence="3">MmcQ/YjbR family DNA-binding protein</fullName>
    </recommendedName>
</protein>
<dbReference type="SUPFAM" id="SSF142906">
    <property type="entry name" value="YjbR-like"/>
    <property type="match status" value="1"/>
</dbReference>
<organism evidence="1 2">
    <name type="scientific">Sinisalibacter lacisalsi</name>
    <dbReference type="NCBI Taxonomy" id="1526570"/>
    <lineage>
        <taxon>Bacteria</taxon>
        <taxon>Pseudomonadati</taxon>
        <taxon>Pseudomonadota</taxon>
        <taxon>Alphaproteobacteria</taxon>
        <taxon>Rhodobacterales</taxon>
        <taxon>Roseobacteraceae</taxon>
        <taxon>Sinisalibacter</taxon>
    </lineage>
</organism>
<reference evidence="2" key="1">
    <citation type="journal article" date="2019" name="Int. J. Syst. Evol. Microbiol.">
        <title>The Global Catalogue of Microorganisms (GCM) 10K type strain sequencing project: providing services to taxonomists for standard genome sequencing and annotation.</title>
        <authorList>
            <consortium name="The Broad Institute Genomics Platform"/>
            <consortium name="The Broad Institute Genome Sequencing Center for Infectious Disease"/>
            <person name="Wu L."/>
            <person name="Ma J."/>
        </authorList>
    </citation>
    <scope>NUCLEOTIDE SEQUENCE [LARGE SCALE GENOMIC DNA]</scope>
    <source>
        <strain evidence="2">CGMCC 1.12922</strain>
    </source>
</reference>
<keyword evidence="2" id="KW-1185">Reference proteome</keyword>
<comment type="caution">
    <text evidence="1">The sequence shown here is derived from an EMBL/GenBank/DDBJ whole genome shotgun (WGS) entry which is preliminary data.</text>
</comment>
<evidence type="ECO:0008006" key="3">
    <source>
        <dbReference type="Google" id="ProtNLM"/>
    </source>
</evidence>
<sequence length="108" mass="11479">MEFCAGLPGAAWSEPFGPGTDVWKLGGKIFAAIGADAAGVSVKCPDVETAEMLRAAGVATKAPYFHKSWVMVPFAEGEAELEHRLRVSYETIRASLPKKMQANLAPAT</sequence>
<evidence type="ECO:0000313" key="1">
    <source>
        <dbReference type="EMBL" id="GGD33402.1"/>
    </source>
</evidence>
<gene>
    <name evidence="1" type="ORF">GCM10011358_16830</name>
</gene>
<dbReference type="Proteomes" id="UP000617355">
    <property type="component" value="Unassembled WGS sequence"/>
</dbReference>
<dbReference type="Pfam" id="PF04237">
    <property type="entry name" value="YjbR"/>
    <property type="match status" value="1"/>
</dbReference>
<evidence type="ECO:0000313" key="2">
    <source>
        <dbReference type="Proteomes" id="UP000617355"/>
    </source>
</evidence>
<name>A0ABQ1QLE5_9RHOB</name>
<accession>A0ABQ1QLE5</accession>
<dbReference type="InterPro" id="IPR058532">
    <property type="entry name" value="YjbR/MT2646/Rv2570-like"/>
</dbReference>
<dbReference type="Gene3D" id="3.90.1150.30">
    <property type="match status" value="1"/>
</dbReference>